<feature type="signal peptide" evidence="1">
    <location>
        <begin position="1"/>
        <end position="18"/>
    </location>
</feature>
<gene>
    <name evidence="2" type="ORF">BQ8482_360056</name>
</gene>
<evidence type="ECO:0000256" key="1">
    <source>
        <dbReference type="SAM" id="SignalP"/>
    </source>
</evidence>
<organism evidence="2 3">
    <name type="scientific">Mesorhizobium delmotii</name>
    <dbReference type="NCBI Taxonomy" id="1631247"/>
    <lineage>
        <taxon>Bacteria</taxon>
        <taxon>Pseudomonadati</taxon>
        <taxon>Pseudomonadota</taxon>
        <taxon>Alphaproteobacteria</taxon>
        <taxon>Hyphomicrobiales</taxon>
        <taxon>Phyllobacteriaceae</taxon>
        <taxon>Mesorhizobium</taxon>
    </lineage>
</organism>
<dbReference type="InterPro" id="IPR014158">
    <property type="entry name" value="T4SS_VirB5"/>
</dbReference>
<keyword evidence="1" id="KW-0732">Signal</keyword>
<dbReference type="EMBL" id="FUIG01000044">
    <property type="protein sequence ID" value="SJM33655.1"/>
    <property type="molecule type" value="Genomic_DNA"/>
</dbReference>
<dbReference type="AlphaFoldDB" id="A0A2P9AR70"/>
<accession>A0A2P9AR70</accession>
<name>A0A2P9AR70_9HYPH</name>
<dbReference type="RefSeq" id="WP_123150349.1">
    <property type="nucleotide sequence ID" value="NZ_FUIG01000044.1"/>
</dbReference>
<dbReference type="Proteomes" id="UP000245698">
    <property type="component" value="Unassembled WGS sequence"/>
</dbReference>
<sequence>MKRTVAASLFLVASTALGNAQIAVIDGANLDVARENAENTSSIMKSNEDILEKSQEILQALSGTRNGSLGIGQQGLGGGMSIASAPSFGSVLNGGTLSFGGLGGQAQQIAGAVINGLQLVKQLKAVIEGEDPGAVNSLYSGSVNASALLAALTQQASQGVTTREQSLQSATGQIGQAENVKGSVDENTRMQLETARSINELIGVQNGAVSALNEDLKFRLTQQSQVQKLLQFKDVNPFKDAGGSQ</sequence>
<protein>
    <submittedName>
        <fullName evidence="2">Conjugal transfer protein</fullName>
    </submittedName>
</protein>
<feature type="chain" id="PRO_5017816749" evidence="1">
    <location>
        <begin position="19"/>
        <end position="245"/>
    </location>
</feature>
<dbReference type="SUPFAM" id="SSF101082">
    <property type="entry name" value="Typo IV secretion system protein TraC"/>
    <property type="match status" value="1"/>
</dbReference>
<dbReference type="InterPro" id="IPR023220">
    <property type="entry name" value="T4SS_VirB5-domain"/>
</dbReference>
<evidence type="ECO:0000313" key="2">
    <source>
        <dbReference type="EMBL" id="SJM33655.1"/>
    </source>
</evidence>
<dbReference type="Gene3D" id="1.20.58.430">
    <property type="entry name" value="Type IV secretion system, VirB5-domain"/>
    <property type="match status" value="1"/>
</dbReference>
<evidence type="ECO:0000313" key="3">
    <source>
        <dbReference type="Proteomes" id="UP000245698"/>
    </source>
</evidence>
<proteinExistence type="predicted"/>
<keyword evidence="3" id="KW-1185">Reference proteome</keyword>
<dbReference type="Pfam" id="PF07996">
    <property type="entry name" value="T4SS"/>
    <property type="match status" value="1"/>
</dbReference>
<reference evidence="3" key="1">
    <citation type="submission" date="2016-12" db="EMBL/GenBank/DDBJ databases">
        <authorList>
            <person name="Brunel B."/>
        </authorList>
    </citation>
    <scope>NUCLEOTIDE SEQUENCE [LARGE SCALE GENOMIC DNA]</scope>
</reference>